<dbReference type="SUPFAM" id="SSF53187">
    <property type="entry name" value="Zn-dependent exopeptidases"/>
    <property type="match status" value="1"/>
</dbReference>
<keyword evidence="1" id="KW-0378">Hydrolase</keyword>
<reference evidence="1 2" key="1">
    <citation type="submission" date="2020-08" db="EMBL/GenBank/DDBJ databases">
        <title>Genomic Encyclopedia of Type Strains, Phase IV (KMG-IV): sequencing the most valuable type-strain genomes for metagenomic binning, comparative biology and taxonomic classification.</title>
        <authorList>
            <person name="Goeker M."/>
        </authorList>
    </citation>
    <scope>NUCLEOTIDE SEQUENCE [LARGE SCALE GENOMIC DNA]</scope>
    <source>
        <strain evidence="1 2">DSM 16268</strain>
    </source>
</reference>
<dbReference type="PIRSF" id="PIRSF029730">
    <property type="entry name" value="UCP029730"/>
    <property type="match status" value="1"/>
</dbReference>
<sequence length="264" mass="28313">MTSGLLAEGEASPVERIDGTGGAYVFVCEHASNRLPASLGDLGLPAEALRAHIAWDPGAAAMTRRLAAHFSGDAVLQRYSRLVVDCNRDPDRPDAISTLSETTPIPGNAGLSEAARAARIAGCWTPFHAAVEALVTGRLEAGRPTALVTVHSFTPVFRGVARPWHVGLITTEDRRLADPMRVALAADPALVVGDNEPYSAKDHVDYTIRRHGLLRGIPHVMIEVRNDLVADAAGVEAWADRLARAIEVFVMPEAAMQNRSERHA</sequence>
<evidence type="ECO:0000313" key="1">
    <source>
        <dbReference type="EMBL" id="MBB5752779.1"/>
    </source>
</evidence>
<accession>A0A7W9FLC3</accession>
<dbReference type="Proteomes" id="UP000523821">
    <property type="component" value="Unassembled WGS sequence"/>
</dbReference>
<dbReference type="Pfam" id="PF05013">
    <property type="entry name" value="FGase"/>
    <property type="match status" value="1"/>
</dbReference>
<organism evidence="1 2">
    <name type="scientific">Prosthecomicrobium pneumaticum</name>
    <dbReference type="NCBI Taxonomy" id="81895"/>
    <lineage>
        <taxon>Bacteria</taxon>
        <taxon>Pseudomonadati</taxon>
        <taxon>Pseudomonadota</taxon>
        <taxon>Alphaproteobacteria</taxon>
        <taxon>Hyphomicrobiales</taxon>
        <taxon>Kaistiaceae</taxon>
        <taxon>Prosthecomicrobium</taxon>
    </lineage>
</organism>
<name>A0A7W9FLC3_9HYPH</name>
<evidence type="ECO:0000313" key="2">
    <source>
        <dbReference type="Proteomes" id="UP000523821"/>
    </source>
</evidence>
<dbReference type="AlphaFoldDB" id="A0A7W9FLC3"/>
<keyword evidence="2" id="KW-1185">Reference proteome</keyword>
<dbReference type="RefSeq" id="WP_183854884.1">
    <property type="nucleotide sequence ID" value="NZ_JACHOO010000003.1"/>
</dbReference>
<dbReference type="Gene3D" id="3.40.630.40">
    <property type="entry name" value="Zn-dependent exopeptidases"/>
    <property type="match status" value="1"/>
</dbReference>
<dbReference type="EMBL" id="JACHOO010000003">
    <property type="protein sequence ID" value="MBB5752779.1"/>
    <property type="molecule type" value="Genomic_DNA"/>
</dbReference>
<comment type="caution">
    <text evidence="1">The sequence shown here is derived from an EMBL/GenBank/DDBJ whole genome shotgun (WGS) entry which is preliminary data.</text>
</comment>
<protein>
    <submittedName>
        <fullName evidence="1">Putative N-formylglutamate amidohydrolase</fullName>
    </submittedName>
</protein>
<gene>
    <name evidence="1" type="ORF">GGQ63_001833</name>
</gene>
<dbReference type="InterPro" id="IPR011227">
    <property type="entry name" value="UCP029730"/>
</dbReference>
<dbReference type="GO" id="GO:0016787">
    <property type="term" value="F:hydrolase activity"/>
    <property type="evidence" value="ECO:0007669"/>
    <property type="project" value="UniProtKB-KW"/>
</dbReference>
<dbReference type="InterPro" id="IPR007709">
    <property type="entry name" value="N-FG_amidohydro"/>
</dbReference>
<proteinExistence type="predicted"/>